<dbReference type="Gene3D" id="3.40.50.1820">
    <property type="entry name" value="alpha/beta hydrolase"/>
    <property type="match status" value="1"/>
</dbReference>
<reference evidence="2 3" key="1">
    <citation type="submission" date="2019-03" db="EMBL/GenBank/DDBJ databases">
        <title>Metabolic reconstructions from genomes of highly enriched 'Candidatus Accumulibacter' and 'Candidatus Competibacter' bioreactor populations.</title>
        <authorList>
            <person name="Annavajhala M.K."/>
            <person name="Welles L."/>
            <person name="Abbas B."/>
            <person name="Sorokin D."/>
            <person name="Park H."/>
            <person name="Van Loosdrecht M."/>
            <person name="Chandran K."/>
        </authorList>
    </citation>
    <scope>NUCLEOTIDE SEQUENCE [LARGE SCALE GENOMIC DNA]</scope>
    <source>
        <strain evidence="2 3">SBR_S</strain>
    </source>
</reference>
<evidence type="ECO:0000313" key="2">
    <source>
        <dbReference type="EMBL" id="NMQ27613.1"/>
    </source>
</evidence>
<evidence type="ECO:0000259" key="1">
    <source>
        <dbReference type="Pfam" id="PF12146"/>
    </source>
</evidence>
<dbReference type="EMBL" id="SPMY01000019">
    <property type="protein sequence ID" value="NMQ27613.1"/>
    <property type="molecule type" value="Genomic_DNA"/>
</dbReference>
<dbReference type="PANTHER" id="PTHR12277">
    <property type="entry name" value="ALPHA/BETA HYDROLASE DOMAIN-CONTAINING PROTEIN"/>
    <property type="match status" value="1"/>
</dbReference>
<keyword evidence="2" id="KW-0378">Hydrolase</keyword>
<name>A0ABX1TVW2_9PROT</name>
<dbReference type="RefSeq" id="WP_169066122.1">
    <property type="nucleotide sequence ID" value="NZ_SPMY01000019.1"/>
</dbReference>
<organism evidence="2 3">
    <name type="scientific">Candidatus Accumulibacter phosphatis</name>
    <dbReference type="NCBI Taxonomy" id="327160"/>
    <lineage>
        <taxon>Bacteria</taxon>
        <taxon>Pseudomonadati</taxon>
        <taxon>Pseudomonadota</taxon>
        <taxon>Betaproteobacteria</taxon>
        <taxon>Candidatus Accumulibacter</taxon>
    </lineage>
</organism>
<evidence type="ECO:0000313" key="3">
    <source>
        <dbReference type="Proteomes" id="UP000749010"/>
    </source>
</evidence>
<proteinExistence type="predicted"/>
<gene>
    <name evidence="2" type="ORF">E4Q23_07495</name>
</gene>
<dbReference type="Pfam" id="PF12146">
    <property type="entry name" value="Hydrolase_4"/>
    <property type="match status" value="1"/>
</dbReference>
<dbReference type="GO" id="GO:0016787">
    <property type="term" value="F:hydrolase activity"/>
    <property type="evidence" value="ECO:0007669"/>
    <property type="project" value="UniProtKB-KW"/>
</dbReference>
<dbReference type="PANTHER" id="PTHR12277:SF79">
    <property type="entry name" value="XAA-PRO DIPEPTIDYL-PEPTIDASE-RELATED"/>
    <property type="match status" value="1"/>
</dbReference>
<dbReference type="SUPFAM" id="SSF53474">
    <property type="entry name" value="alpha/beta-Hydrolases"/>
    <property type="match status" value="1"/>
</dbReference>
<comment type="caution">
    <text evidence="2">The sequence shown here is derived from an EMBL/GenBank/DDBJ whole genome shotgun (WGS) entry which is preliminary data.</text>
</comment>
<dbReference type="InterPro" id="IPR022742">
    <property type="entry name" value="Hydrolase_4"/>
</dbReference>
<protein>
    <submittedName>
        <fullName evidence="2">Alpha/beta hydrolase</fullName>
    </submittedName>
</protein>
<dbReference type="Proteomes" id="UP000749010">
    <property type="component" value="Unassembled WGS sequence"/>
</dbReference>
<dbReference type="InterPro" id="IPR029058">
    <property type="entry name" value="AB_hydrolase_fold"/>
</dbReference>
<accession>A0ABX1TVW2</accession>
<keyword evidence="3" id="KW-1185">Reference proteome</keyword>
<feature type="domain" description="Serine aminopeptidase S33" evidence="1">
    <location>
        <begin position="62"/>
        <end position="169"/>
    </location>
</feature>
<sequence>MAFLALAAFLIFLAGISMFQDQLLYFPERASVAEMEGASAGLSPWPTASDFRGLLAEPDGAVRATAIIFHGNAGHAGHRQFYVGVLTRLGLRVILAEYPAYGPRPGELGEKSLVADAEQTIALARRHYDGPLLIIGESLGAGVAAAASDAQRELIAGLLLITPWDRLEQVAAHHYPLLPVQWLLRDRYDSVAHLATFGRPVMVAIAARDSIVPPQFGQALYAALSEPKRLAVIEGAEHNDWFTRLDDPWWQEAVDFLLSRDAQPTSTR</sequence>